<name>A0A8D8QRW7_9HEMI</name>
<protein>
    <submittedName>
        <fullName evidence="1">Uncharacterized protein</fullName>
    </submittedName>
</protein>
<dbReference type="AlphaFoldDB" id="A0A8D8QRW7"/>
<proteinExistence type="predicted"/>
<evidence type="ECO:0000313" key="1">
    <source>
        <dbReference type="EMBL" id="CAG6636886.1"/>
    </source>
</evidence>
<accession>A0A8D8QRW7</accession>
<organism evidence="1">
    <name type="scientific">Cacopsylla melanoneura</name>
    <dbReference type="NCBI Taxonomy" id="428564"/>
    <lineage>
        <taxon>Eukaryota</taxon>
        <taxon>Metazoa</taxon>
        <taxon>Ecdysozoa</taxon>
        <taxon>Arthropoda</taxon>
        <taxon>Hexapoda</taxon>
        <taxon>Insecta</taxon>
        <taxon>Pterygota</taxon>
        <taxon>Neoptera</taxon>
        <taxon>Paraneoptera</taxon>
        <taxon>Hemiptera</taxon>
        <taxon>Sternorrhyncha</taxon>
        <taxon>Psylloidea</taxon>
        <taxon>Psyllidae</taxon>
        <taxon>Psyllinae</taxon>
        <taxon>Cacopsylla</taxon>
    </lineage>
</organism>
<dbReference type="EMBL" id="HBUF01096243">
    <property type="protein sequence ID" value="CAG6636886.1"/>
    <property type="molecule type" value="Transcribed_RNA"/>
</dbReference>
<reference evidence="1" key="1">
    <citation type="submission" date="2021-05" db="EMBL/GenBank/DDBJ databases">
        <authorList>
            <person name="Alioto T."/>
            <person name="Alioto T."/>
            <person name="Gomez Garrido J."/>
        </authorList>
    </citation>
    <scope>NUCLEOTIDE SEQUENCE</scope>
</reference>
<sequence>MTSMRTKTATTFTSDEEDAFVVNTGVEDRTRMDVCTPSTSQEELELPGPSECKKKRGLREILTEKLSSLLDLCQISDRNATRILIATIEALGQNPDDYKVPSKSSEKFCEKILLKKS</sequence>